<evidence type="ECO:0000313" key="2">
    <source>
        <dbReference type="EMBL" id="KIM98903.1"/>
    </source>
</evidence>
<proteinExistence type="predicted"/>
<organism evidence="2 3">
    <name type="scientific">Oidiodendron maius (strain Zn)</name>
    <dbReference type="NCBI Taxonomy" id="913774"/>
    <lineage>
        <taxon>Eukaryota</taxon>
        <taxon>Fungi</taxon>
        <taxon>Dikarya</taxon>
        <taxon>Ascomycota</taxon>
        <taxon>Pezizomycotina</taxon>
        <taxon>Leotiomycetes</taxon>
        <taxon>Leotiomycetes incertae sedis</taxon>
        <taxon>Myxotrichaceae</taxon>
        <taxon>Oidiodendron</taxon>
    </lineage>
</organism>
<dbReference type="EMBL" id="KN832879">
    <property type="protein sequence ID" value="KIM98903.1"/>
    <property type="molecule type" value="Genomic_DNA"/>
</dbReference>
<name>A0A0C3CIQ7_OIDMZ</name>
<feature type="compositionally biased region" description="Basic and acidic residues" evidence="1">
    <location>
        <begin position="42"/>
        <end position="52"/>
    </location>
</feature>
<accession>A0A0C3CIQ7</accession>
<reference evidence="2 3" key="1">
    <citation type="submission" date="2014-04" db="EMBL/GenBank/DDBJ databases">
        <authorList>
            <consortium name="DOE Joint Genome Institute"/>
            <person name="Kuo A."/>
            <person name="Martino E."/>
            <person name="Perotto S."/>
            <person name="Kohler A."/>
            <person name="Nagy L.G."/>
            <person name="Floudas D."/>
            <person name="Copeland A."/>
            <person name="Barry K.W."/>
            <person name="Cichocki N."/>
            <person name="Veneault-Fourrey C."/>
            <person name="LaButti K."/>
            <person name="Lindquist E.A."/>
            <person name="Lipzen A."/>
            <person name="Lundell T."/>
            <person name="Morin E."/>
            <person name="Murat C."/>
            <person name="Sun H."/>
            <person name="Tunlid A."/>
            <person name="Henrissat B."/>
            <person name="Grigoriev I.V."/>
            <person name="Hibbett D.S."/>
            <person name="Martin F."/>
            <person name="Nordberg H.P."/>
            <person name="Cantor M.N."/>
            <person name="Hua S.X."/>
        </authorList>
    </citation>
    <scope>NUCLEOTIDE SEQUENCE [LARGE SCALE GENOMIC DNA]</scope>
    <source>
        <strain evidence="2 3">Zn</strain>
    </source>
</reference>
<evidence type="ECO:0000313" key="3">
    <source>
        <dbReference type="Proteomes" id="UP000054321"/>
    </source>
</evidence>
<evidence type="ECO:0000256" key="1">
    <source>
        <dbReference type="SAM" id="MobiDB-lite"/>
    </source>
</evidence>
<dbReference type="HOGENOM" id="CLU_3087832_0_0_1"/>
<sequence>MTVAGDMNEAEICYALPERLRMKELIADGAEEKRKSSQNPLKAKEMEGLCRL</sequence>
<gene>
    <name evidence="2" type="ORF">OIDMADRAFT_19913</name>
</gene>
<protein>
    <submittedName>
        <fullName evidence="2">Uncharacterized protein</fullName>
    </submittedName>
</protein>
<dbReference type="InParanoid" id="A0A0C3CIQ7"/>
<feature type="region of interest" description="Disordered" evidence="1">
    <location>
        <begin position="30"/>
        <end position="52"/>
    </location>
</feature>
<keyword evidence="3" id="KW-1185">Reference proteome</keyword>
<dbReference type="Proteomes" id="UP000054321">
    <property type="component" value="Unassembled WGS sequence"/>
</dbReference>
<reference evidence="3" key="2">
    <citation type="submission" date="2015-01" db="EMBL/GenBank/DDBJ databases">
        <title>Evolutionary Origins and Diversification of the Mycorrhizal Mutualists.</title>
        <authorList>
            <consortium name="DOE Joint Genome Institute"/>
            <consortium name="Mycorrhizal Genomics Consortium"/>
            <person name="Kohler A."/>
            <person name="Kuo A."/>
            <person name="Nagy L.G."/>
            <person name="Floudas D."/>
            <person name="Copeland A."/>
            <person name="Barry K.W."/>
            <person name="Cichocki N."/>
            <person name="Veneault-Fourrey C."/>
            <person name="LaButti K."/>
            <person name="Lindquist E.A."/>
            <person name="Lipzen A."/>
            <person name="Lundell T."/>
            <person name="Morin E."/>
            <person name="Murat C."/>
            <person name="Riley R."/>
            <person name="Ohm R."/>
            <person name="Sun H."/>
            <person name="Tunlid A."/>
            <person name="Henrissat B."/>
            <person name="Grigoriev I.V."/>
            <person name="Hibbett D.S."/>
            <person name="Martin F."/>
        </authorList>
    </citation>
    <scope>NUCLEOTIDE SEQUENCE [LARGE SCALE GENOMIC DNA]</scope>
    <source>
        <strain evidence="3">Zn</strain>
    </source>
</reference>
<dbReference type="AlphaFoldDB" id="A0A0C3CIQ7"/>